<evidence type="ECO:0000256" key="3">
    <source>
        <dbReference type="ARBA" id="ARBA00023163"/>
    </source>
</evidence>
<dbReference type="PRINTS" id="PR00455">
    <property type="entry name" value="HTHTETR"/>
</dbReference>
<dbReference type="Proteomes" id="UP000460298">
    <property type="component" value="Unassembled WGS sequence"/>
</dbReference>
<keyword evidence="1" id="KW-0805">Transcription regulation</keyword>
<organism evidence="7 8">
    <name type="scientific">Leptonema illini</name>
    <dbReference type="NCBI Taxonomy" id="183"/>
    <lineage>
        <taxon>Bacteria</taxon>
        <taxon>Pseudomonadati</taxon>
        <taxon>Spirochaetota</taxon>
        <taxon>Spirochaetia</taxon>
        <taxon>Leptospirales</taxon>
        <taxon>Leptospiraceae</taxon>
        <taxon>Leptonema</taxon>
    </lineage>
</organism>
<reference evidence="7 8" key="1">
    <citation type="submission" date="2019-10" db="EMBL/GenBank/DDBJ databases">
        <title>Extracellular Electron Transfer in a Candidatus Methanoperedens spp. Enrichment Culture.</title>
        <authorList>
            <person name="Berger S."/>
            <person name="Rangel Shaw D."/>
            <person name="Berben T."/>
            <person name="In 'T Zandt M."/>
            <person name="Frank J."/>
            <person name="Reimann J."/>
            <person name="Jetten M.S.M."/>
            <person name="Welte C.U."/>
        </authorList>
    </citation>
    <scope>NUCLEOTIDE SEQUENCE [LARGE SCALE GENOMIC DNA]</scope>
    <source>
        <strain evidence="7">SB12</strain>
    </source>
</reference>
<dbReference type="PANTHER" id="PTHR30055">
    <property type="entry name" value="HTH-TYPE TRANSCRIPTIONAL REGULATOR RUTR"/>
    <property type="match status" value="1"/>
</dbReference>
<evidence type="ECO:0000313" key="8">
    <source>
        <dbReference type="Proteomes" id="UP000460298"/>
    </source>
</evidence>
<dbReference type="SUPFAM" id="SSF46689">
    <property type="entry name" value="Homeodomain-like"/>
    <property type="match status" value="1"/>
</dbReference>
<dbReference type="GO" id="GO:0003700">
    <property type="term" value="F:DNA-binding transcription factor activity"/>
    <property type="evidence" value="ECO:0007669"/>
    <property type="project" value="TreeGrafter"/>
</dbReference>
<dbReference type="PROSITE" id="PS50977">
    <property type="entry name" value="HTH_TETR_2"/>
    <property type="match status" value="1"/>
</dbReference>
<evidence type="ECO:0000259" key="6">
    <source>
        <dbReference type="PROSITE" id="PS50977"/>
    </source>
</evidence>
<dbReference type="InterPro" id="IPR050109">
    <property type="entry name" value="HTH-type_TetR-like_transc_reg"/>
</dbReference>
<dbReference type="InterPro" id="IPR001647">
    <property type="entry name" value="HTH_TetR"/>
</dbReference>
<evidence type="ECO:0000256" key="1">
    <source>
        <dbReference type="ARBA" id="ARBA00023015"/>
    </source>
</evidence>
<comment type="caution">
    <text evidence="7">The sequence shown here is derived from an EMBL/GenBank/DDBJ whole genome shotgun (WGS) entry which is preliminary data.</text>
</comment>
<dbReference type="Gene3D" id="1.10.357.10">
    <property type="entry name" value="Tetracycline Repressor, domain 2"/>
    <property type="match status" value="1"/>
</dbReference>
<feature type="DNA-binding region" description="H-T-H motif" evidence="4">
    <location>
        <begin position="54"/>
        <end position="73"/>
    </location>
</feature>
<proteinExistence type="predicted"/>
<evidence type="ECO:0000313" key="7">
    <source>
        <dbReference type="EMBL" id="KAB2928620.1"/>
    </source>
</evidence>
<evidence type="ECO:0000256" key="4">
    <source>
        <dbReference type="PROSITE-ProRule" id="PRU00335"/>
    </source>
</evidence>
<dbReference type="GO" id="GO:0000976">
    <property type="term" value="F:transcription cis-regulatory region binding"/>
    <property type="evidence" value="ECO:0007669"/>
    <property type="project" value="TreeGrafter"/>
</dbReference>
<feature type="region of interest" description="Disordered" evidence="5">
    <location>
        <begin position="1"/>
        <end position="28"/>
    </location>
</feature>
<dbReference type="InterPro" id="IPR009057">
    <property type="entry name" value="Homeodomain-like_sf"/>
</dbReference>
<dbReference type="EMBL" id="WBUI01000047">
    <property type="protein sequence ID" value="KAB2928620.1"/>
    <property type="molecule type" value="Genomic_DNA"/>
</dbReference>
<feature type="domain" description="HTH tetR-type" evidence="6">
    <location>
        <begin position="31"/>
        <end position="91"/>
    </location>
</feature>
<dbReference type="AlphaFoldDB" id="A0A833LVE8"/>
<keyword evidence="3" id="KW-0804">Transcription</keyword>
<evidence type="ECO:0000256" key="2">
    <source>
        <dbReference type="ARBA" id="ARBA00023125"/>
    </source>
</evidence>
<dbReference type="PANTHER" id="PTHR30055:SF234">
    <property type="entry name" value="HTH-TYPE TRANSCRIPTIONAL REGULATOR BETI"/>
    <property type="match status" value="1"/>
</dbReference>
<protein>
    <submittedName>
        <fullName evidence="7">Helix-turn-helix transcriptional regulator</fullName>
    </submittedName>
</protein>
<feature type="compositionally biased region" description="Basic and acidic residues" evidence="5">
    <location>
        <begin position="1"/>
        <end position="13"/>
    </location>
</feature>
<gene>
    <name evidence="7" type="ORF">F9K24_21770</name>
</gene>
<sequence>MEKGTKTTEKKGAAGEPRMKRRLPRVERRRERARKRILEIATERFVDVGLDRVRLEDVADEADISRATLYSHFASKEEILREVIRPVLEELIKAMKEKKAGTAQQGLDNLIEVYTAMWDDNGDALTLALRYILHDPGDLAELVTKIQSQTDSVLRPLNSDGLLRMKTDLARNAFIQTAIVLLDVLKNESNREALFRESIRALVLKKG</sequence>
<dbReference type="Pfam" id="PF00440">
    <property type="entry name" value="TetR_N"/>
    <property type="match status" value="1"/>
</dbReference>
<evidence type="ECO:0000256" key="5">
    <source>
        <dbReference type="SAM" id="MobiDB-lite"/>
    </source>
</evidence>
<name>A0A833LVE8_9LEPT</name>
<keyword evidence="2 4" id="KW-0238">DNA-binding</keyword>
<accession>A0A833LVE8</accession>